<dbReference type="AlphaFoldDB" id="A0A6A5XYV0"/>
<dbReference type="GeneID" id="54278759"/>
<evidence type="ECO:0000313" key="2">
    <source>
        <dbReference type="Proteomes" id="UP000799778"/>
    </source>
</evidence>
<reference evidence="1" key="1">
    <citation type="journal article" date="2020" name="Stud. Mycol.">
        <title>101 Dothideomycetes genomes: a test case for predicting lifestyles and emergence of pathogens.</title>
        <authorList>
            <person name="Haridas S."/>
            <person name="Albert R."/>
            <person name="Binder M."/>
            <person name="Bloem J."/>
            <person name="Labutti K."/>
            <person name="Salamov A."/>
            <person name="Andreopoulos B."/>
            <person name="Baker S."/>
            <person name="Barry K."/>
            <person name="Bills G."/>
            <person name="Bluhm B."/>
            <person name="Cannon C."/>
            <person name="Castanera R."/>
            <person name="Culley D."/>
            <person name="Daum C."/>
            <person name="Ezra D."/>
            <person name="Gonzalez J."/>
            <person name="Henrissat B."/>
            <person name="Kuo A."/>
            <person name="Liang C."/>
            <person name="Lipzen A."/>
            <person name="Lutzoni F."/>
            <person name="Magnuson J."/>
            <person name="Mondo S."/>
            <person name="Nolan M."/>
            <person name="Ohm R."/>
            <person name="Pangilinan J."/>
            <person name="Park H.-J."/>
            <person name="Ramirez L."/>
            <person name="Alfaro M."/>
            <person name="Sun H."/>
            <person name="Tritt A."/>
            <person name="Yoshinaga Y."/>
            <person name="Zwiers L.-H."/>
            <person name="Turgeon B."/>
            <person name="Goodwin S."/>
            <person name="Spatafora J."/>
            <person name="Crous P."/>
            <person name="Grigoriev I."/>
        </authorList>
    </citation>
    <scope>NUCLEOTIDE SEQUENCE</scope>
    <source>
        <strain evidence="1">CBS 175.79</strain>
    </source>
</reference>
<name>A0A6A5XYV0_9PLEO</name>
<dbReference type="EMBL" id="ML978068">
    <property type="protein sequence ID" value="KAF2017810.1"/>
    <property type="molecule type" value="Genomic_DNA"/>
</dbReference>
<gene>
    <name evidence="1" type="ORF">BU24DRAFT_159621</name>
</gene>
<accession>A0A6A5XYV0</accession>
<organism evidence="1 2">
    <name type="scientific">Aaosphaeria arxii CBS 175.79</name>
    <dbReference type="NCBI Taxonomy" id="1450172"/>
    <lineage>
        <taxon>Eukaryota</taxon>
        <taxon>Fungi</taxon>
        <taxon>Dikarya</taxon>
        <taxon>Ascomycota</taxon>
        <taxon>Pezizomycotina</taxon>
        <taxon>Dothideomycetes</taxon>
        <taxon>Pleosporomycetidae</taxon>
        <taxon>Pleosporales</taxon>
        <taxon>Pleosporales incertae sedis</taxon>
        <taxon>Aaosphaeria</taxon>
    </lineage>
</organism>
<evidence type="ECO:0000313" key="1">
    <source>
        <dbReference type="EMBL" id="KAF2017810.1"/>
    </source>
</evidence>
<dbReference type="RefSeq" id="XP_033386149.1">
    <property type="nucleotide sequence ID" value="XM_033521362.1"/>
</dbReference>
<keyword evidence="2" id="KW-1185">Reference proteome</keyword>
<dbReference type="Proteomes" id="UP000799778">
    <property type="component" value="Unassembled WGS sequence"/>
</dbReference>
<proteinExistence type="predicted"/>
<protein>
    <submittedName>
        <fullName evidence="1">Uncharacterized protein</fullName>
    </submittedName>
</protein>
<sequence length="212" mass="23665">MEKRVLHCQSFDCKDMSIVAGTLSFHRFILPSSLIMTEVFDDANGHCYPTKHPVYHRVLNAATIFHASSPLSSLHAICICFSSVACTTPPMPTLGFHAYHHYDVWRICNTIPGSKHIDCANHDHRISTVRSVGPSKVLRLVHLVHPRPSRHHPPRSCVPHLATPATRYGSPCGGDRNILHHLQPQDVALLPHSRRTSSLRKVARNSDCSCPE</sequence>